<dbReference type="PANTHER" id="PTHR43236:SF2">
    <property type="entry name" value="BLL0069 PROTEIN"/>
    <property type="match status" value="1"/>
</dbReference>
<proteinExistence type="predicted"/>
<dbReference type="EMBL" id="JAVDYF010000001">
    <property type="protein sequence ID" value="MDR7356256.1"/>
    <property type="molecule type" value="Genomic_DNA"/>
</dbReference>
<name>A0ABU2BD27_9CORY</name>
<evidence type="ECO:0000313" key="2">
    <source>
        <dbReference type="EMBL" id="MDR7356256.1"/>
    </source>
</evidence>
<dbReference type="InterPro" id="IPR010359">
    <property type="entry name" value="IrrE_HExxH"/>
</dbReference>
<dbReference type="Pfam" id="PF06114">
    <property type="entry name" value="Peptidase_M78"/>
    <property type="match status" value="1"/>
</dbReference>
<feature type="domain" description="IrrE N-terminal-like" evidence="1">
    <location>
        <begin position="138"/>
        <end position="263"/>
    </location>
</feature>
<comment type="caution">
    <text evidence="2">The sequence shown here is derived from an EMBL/GenBank/DDBJ whole genome shotgun (WGS) entry which is preliminary data.</text>
</comment>
<dbReference type="Gene3D" id="1.10.10.2910">
    <property type="match status" value="1"/>
</dbReference>
<organism evidence="2 3">
    <name type="scientific">Corynebacterium felinum</name>
    <dbReference type="NCBI Taxonomy" id="131318"/>
    <lineage>
        <taxon>Bacteria</taxon>
        <taxon>Bacillati</taxon>
        <taxon>Actinomycetota</taxon>
        <taxon>Actinomycetes</taxon>
        <taxon>Mycobacteriales</taxon>
        <taxon>Corynebacteriaceae</taxon>
        <taxon>Corynebacterium</taxon>
    </lineage>
</organism>
<reference evidence="2 3" key="1">
    <citation type="submission" date="2023-07" db="EMBL/GenBank/DDBJ databases">
        <title>Sequencing the genomes of 1000 actinobacteria strains.</title>
        <authorList>
            <person name="Klenk H.-P."/>
        </authorList>
    </citation>
    <scope>NUCLEOTIDE SEQUENCE [LARGE SCALE GENOMIC DNA]</scope>
    <source>
        <strain evidence="2 3">DSM 44508</strain>
    </source>
</reference>
<dbReference type="InterPro" id="IPR052345">
    <property type="entry name" value="Rad_response_metalloprotease"/>
</dbReference>
<accession>A0ABU2BD27</accession>
<evidence type="ECO:0000313" key="3">
    <source>
        <dbReference type="Proteomes" id="UP001183619"/>
    </source>
</evidence>
<protein>
    <submittedName>
        <fullName evidence="2">Zn-dependent peptidase ImmA (M78 family)</fullName>
    </submittedName>
</protein>
<evidence type="ECO:0000259" key="1">
    <source>
        <dbReference type="Pfam" id="PF06114"/>
    </source>
</evidence>
<dbReference type="Proteomes" id="UP001183619">
    <property type="component" value="Unassembled WGS sequence"/>
</dbReference>
<gene>
    <name evidence="2" type="ORF">J2S37_002794</name>
</gene>
<sequence>MPEFKRITSWLDGSQQPTLRQAEALAAKAGTLFPYLLLDEPIEEKVDLPDFRTVGSVGLKNPSSDLKQVIEDCRSRLDWYVEYAQEFDVQQDKPLPTYTLESNPEQAAKEVRNHLGWEPGHYALGEKAVAQLSRLIENTGVLVMRSSVVRNNTHRPLDPEEFRGFTLIDRGFSLIFVNAQDTKSAQLFSLAHELGHVLLGEPGVSGEEIDGAPDIERWCNRFAAEFLIPASYFKHVWKKFPHQHQKDAIATIAHRLGVSPAATVWRGVDLKLINREDAHELIEECSYFGPIKKTSGGNGINNIRPRIGERFLSAAADAVGTDLLPLRDAMYYLGVKKEESARSLLDSVRKAAA</sequence>
<keyword evidence="3" id="KW-1185">Reference proteome</keyword>
<dbReference type="PANTHER" id="PTHR43236">
    <property type="entry name" value="ANTITOXIN HIGA1"/>
    <property type="match status" value="1"/>
</dbReference>
<dbReference type="RefSeq" id="WP_277104349.1">
    <property type="nucleotide sequence ID" value="NZ_BAAAJS010000067.1"/>
</dbReference>